<dbReference type="EMBL" id="CAJNYU010003745">
    <property type="protein sequence ID" value="CAF3698578.1"/>
    <property type="molecule type" value="Genomic_DNA"/>
</dbReference>
<dbReference type="Proteomes" id="UP000663869">
    <property type="component" value="Unassembled WGS sequence"/>
</dbReference>
<keyword evidence="3" id="KW-0812">Transmembrane</keyword>
<reference evidence="5" key="1">
    <citation type="submission" date="2021-02" db="EMBL/GenBank/DDBJ databases">
        <authorList>
            <person name="Nowell W R."/>
        </authorList>
    </citation>
    <scope>NUCLEOTIDE SEQUENCE</scope>
</reference>
<accession>A0A818UIP6</accession>
<feature type="transmembrane region" description="Helical" evidence="3">
    <location>
        <begin position="28"/>
        <end position="56"/>
    </location>
</feature>
<dbReference type="Pfam" id="PF23283">
    <property type="entry name" value="D8C_UMOD"/>
    <property type="match status" value="1"/>
</dbReference>
<dbReference type="InterPro" id="IPR057774">
    <property type="entry name" value="D8C_UMOD/GP2/OIT3-like"/>
</dbReference>
<comment type="caution">
    <text evidence="5">The sequence shown here is derived from an EMBL/GenBank/DDBJ whole genome shotgun (WGS) entry which is preliminary data.</text>
</comment>
<organism evidence="5 6">
    <name type="scientific">Rotaria socialis</name>
    <dbReference type="NCBI Taxonomy" id="392032"/>
    <lineage>
        <taxon>Eukaryota</taxon>
        <taxon>Metazoa</taxon>
        <taxon>Spiralia</taxon>
        <taxon>Gnathifera</taxon>
        <taxon>Rotifera</taxon>
        <taxon>Eurotatoria</taxon>
        <taxon>Bdelloidea</taxon>
        <taxon>Philodinida</taxon>
        <taxon>Philodinidae</taxon>
        <taxon>Rotaria</taxon>
    </lineage>
</organism>
<keyword evidence="3" id="KW-0472">Membrane</keyword>
<keyword evidence="3" id="KW-1133">Transmembrane helix</keyword>
<gene>
    <name evidence="5" type="ORF">FME351_LOCUS27555</name>
</gene>
<evidence type="ECO:0000259" key="4">
    <source>
        <dbReference type="Pfam" id="PF23283"/>
    </source>
</evidence>
<evidence type="ECO:0000256" key="3">
    <source>
        <dbReference type="SAM" id="Phobius"/>
    </source>
</evidence>
<keyword evidence="2" id="KW-1015">Disulfide bond</keyword>
<sequence length="150" mass="15974">MAKNSAQSVWDAEEDDEKSVSSKRSAGALWKSCCIGFSIAVLLAGLALAVITVLFIQVNSLGVWVRFLSPAGTSIPTVTPGISHCGTDASGWYNGAYPSTTGSTTTGTVCYHWSSSTCNWSNSIQITNCGAFYVFLLINPPVCNLRYCTE</sequence>
<name>A0A818UIP6_9BILA</name>
<evidence type="ECO:0000256" key="2">
    <source>
        <dbReference type="ARBA" id="ARBA00023157"/>
    </source>
</evidence>
<proteinExistence type="predicted"/>
<evidence type="ECO:0000256" key="1">
    <source>
        <dbReference type="ARBA" id="ARBA00022729"/>
    </source>
</evidence>
<keyword evidence="1" id="KW-0732">Signal</keyword>
<evidence type="ECO:0000313" key="6">
    <source>
        <dbReference type="Proteomes" id="UP000663869"/>
    </source>
</evidence>
<dbReference type="AlphaFoldDB" id="A0A818UIP6"/>
<feature type="domain" description="UMOD/GP2/OIT3-like D8C" evidence="4">
    <location>
        <begin position="76"/>
        <end position="149"/>
    </location>
</feature>
<evidence type="ECO:0000313" key="5">
    <source>
        <dbReference type="EMBL" id="CAF3698578.1"/>
    </source>
</evidence>
<protein>
    <recommendedName>
        <fullName evidence="4">UMOD/GP2/OIT3-like D8C domain-containing protein</fullName>
    </recommendedName>
</protein>